<reference evidence="1 2" key="1">
    <citation type="submission" date="2023-02" db="EMBL/GenBank/DDBJ databases">
        <authorList>
            <person name="Maleckis M."/>
        </authorList>
    </citation>
    <scope>NUCLEOTIDE SEQUENCE [LARGE SCALE GENOMIC DNA]</scope>
    <source>
        <strain evidence="1 2">P8-A2</strain>
    </source>
</reference>
<dbReference type="RefSeq" id="WP_266941590.1">
    <property type="nucleotide sequence ID" value="NZ_CP107955.1"/>
</dbReference>
<gene>
    <name evidence="1" type="ORF">PU648_14725</name>
</gene>
<keyword evidence="2" id="KW-1185">Reference proteome</keyword>
<accession>A0ABU3UI07</accession>
<name>A0ABU3UI07_9ACTN</name>
<sequence>MPTPNAPSTPPPPTPQERAVQEVLTCFDAYVRIRAARDSLLSASRVPPREEERAFDDLQQAISRLRTASRPR</sequence>
<comment type="caution">
    <text evidence="1">The sequence shown here is derived from an EMBL/GenBank/DDBJ whole genome shotgun (WGS) entry which is preliminary data.</text>
</comment>
<proteinExistence type="predicted"/>
<dbReference type="Proteomes" id="UP001257627">
    <property type="component" value="Unassembled WGS sequence"/>
</dbReference>
<protein>
    <submittedName>
        <fullName evidence="1">Uncharacterized protein</fullName>
    </submittedName>
</protein>
<dbReference type="EMBL" id="JARAKF010000001">
    <property type="protein sequence ID" value="MDU8993562.1"/>
    <property type="molecule type" value="Genomic_DNA"/>
</dbReference>
<evidence type="ECO:0000313" key="1">
    <source>
        <dbReference type="EMBL" id="MDU8993562.1"/>
    </source>
</evidence>
<organism evidence="1 2">
    <name type="scientific">Streptomyces mirabilis</name>
    <dbReference type="NCBI Taxonomy" id="68239"/>
    <lineage>
        <taxon>Bacteria</taxon>
        <taxon>Bacillati</taxon>
        <taxon>Actinomycetota</taxon>
        <taxon>Actinomycetes</taxon>
        <taxon>Kitasatosporales</taxon>
        <taxon>Streptomycetaceae</taxon>
        <taxon>Streptomyces</taxon>
    </lineage>
</organism>
<evidence type="ECO:0000313" key="2">
    <source>
        <dbReference type="Proteomes" id="UP001257627"/>
    </source>
</evidence>